<evidence type="ECO:0000313" key="3">
    <source>
        <dbReference type="EMBL" id="KAA8672332.1"/>
    </source>
</evidence>
<protein>
    <submittedName>
        <fullName evidence="3">Uncharacterized protein</fullName>
    </submittedName>
</protein>
<evidence type="ECO:0000256" key="1">
    <source>
        <dbReference type="SAM" id="Coils"/>
    </source>
</evidence>
<dbReference type="Proteomes" id="UP000322521">
    <property type="component" value="Unassembled WGS sequence"/>
</dbReference>
<dbReference type="RefSeq" id="WP_086713498.1">
    <property type="nucleotide sequence ID" value="NZ_AP025492.1"/>
</dbReference>
<feature type="region of interest" description="Disordered" evidence="2">
    <location>
        <begin position="279"/>
        <end position="312"/>
    </location>
</feature>
<evidence type="ECO:0000256" key="2">
    <source>
        <dbReference type="SAM" id="MobiDB-lite"/>
    </source>
</evidence>
<sequence>MARKPLTEYEKAVRAACRSHVKLQELMTAARAETEADRERIAALNKSRRGRPAQTAKDIALKTHEAYLVAVARVREIEKQDSRPEMSEFDIQSYNDPVINKPKGVGHSGQPKNNEIDDLEALIRRIRKRIDAINSGKEISKYLTKKEKISGCEKQIQDAEAQVRELEALLTPPESAYQQIKRARQNRREARAEYKKQCMMCALHGKSEEVFDENGVVNAELLSAKNNLNEAESQVKILESAYKKEFGEFKNSECGADNLSRRLRKNTLAVQHAEALMVARKAQRHPKQRTTSIRNLDKGDEKTGQRFRKRSD</sequence>
<proteinExistence type="predicted"/>
<organism evidence="3 4">
    <name type="scientific">Vibrio gigantis</name>
    <dbReference type="NCBI Taxonomy" id="296199"/>
    <lineage>
        <taxon>Bacteria</taxon>
        <taxon>Pseudomonadati</taxon>
        <taxon>Pseudomonadota</taxon>
        <taxon>Gammaproteobacteria</taxon>
        <taxon>Vibrionales</taxon>
        <taxon>Vibrionaceae</taxon>
        <taxon>Vibrio</taxon>
    </lineage>
</organism>
<keyword evidence="1" id="KW-0175">Coiled coil</keyword>
<feature type="compositionally biased region" description="Basic and acidic residues" evidence="2">
    <location>
        <begin position="295"/>
        <end position="312"/>
    </location>
</feature>
<evidence type="ECO:0000313" key="4">
    <source>
        <dbReference type="Proteomes" id="UP000322521"/>
    </source>
</evidence>
<reference evidence="3 4" key="1">
    <citation type="submission" date="2019-09" db="EMBL/GenBank/DDBJ databases">
        <title>Draft genome sequence of various Type strains from the CCUG.</title>
        <authorList>
            <person name="Pineiro-Iglesias B."/>
            <person name="Tunovic T."/>
            <person name="Unosson C."/>
            <person name="Inganas E."/>
            <person name="Ohlen M."/>
            <person name="Cardew S."/>
            <person name="Jensie-Markopoulos S."/>
            <person name="Salva-Serra F."/>
            <person name="Jaen-Luchoro D."/>
            <person name="Karlsson R."/>
            <person name="Svensson-Stadler L."/>
            <person name="Chun J."/>
            <person name="Moore E."/>
        </authorList>
    </citation>
    <scope>NUCLEOTIDE SEQUENCE [LARGE SCALE GENOMIC DNA]</scope>
    <source>
        <strain evidence="3 4">CCUG 56969T</strain>
    </source>
</reference>
<dbReference type="AlphaFoldDB" id="A0A5M9NNU7"/>
<gene>
    <name evidence="3" type="ORF">F4W18_15340</name>
</gene>
<feature type="coiled-coil region" evidence="1">
    <location>
        <begin position="116"/>
        <end position="248"/>
    </location>
</feature>
<dbReference type="EMBL" id="VXJS01000009">
    <property type="protein sequence ID" value="KAA8672332.1"/>
    <property type="molecule type" value="Genomic_DNA"/>
</dbReference>
<keyword evidence="4" id="KW-1185">Reference proteome</keyword>
<accession>A0A5M9NNU7</accession>
<name>A0A5M9NNU7_9VIBR</name>
<comment type="caution">
    <text evidence="3">The sequence shown here is derived from an EMBL/GenBank/DDBJ whole genome shotgun (WGS) entry which is preliminary data.</text>
</comment>